<dbReference type="PROSITE" id="PS50001">
    <property type="entry name" value="SH2"/>
    <property type="match status" value="1"/>
</dbReference>
<reference evidence="7" key="1">
    <citation type="journal article" date="2006" name="Science">
        <title>Ancient noncoding elements conserved in the human genome.</title>
        <authorList>
            <person name="Venkatesh B."/>
            <person name="Kirkness E.F."/>
            <person name="Loh Y.H."/>
            <person name="Halpern A.L."/>
            <person name="Lee A.P."/>
            <person name="Johnson J."/>
            <person name="Dandona N."/>
            <person name="Viswanathan L.D."/>
            <person name="Tay A."/>
            <person name="Venter J.C."/>
            <person name="Strausberg R.L."/>
            <person name="Brenner S."/>
        </authorList>
    </citation>
    <scope>NUCLEOTIDE SEQUENCE [LARGE SCALE GENOMIC DNA]</scope>
</reference>
<dbReference type="InterPro" id="IPR036860">
    <property type="entry name" value="SH2_dom_sf"/>
</dbReference>
<sequence>GREGEGGRDRKQREQDDPTTFCTLIPKIPHWKFSHSGSGFLGSRNKEMPPSRASPAATAGGGVADGLSAVFSSCDSACAAHSAEEWNRKGSFINKPSQGWLHTDDKILGSGVSYIVRYMGCIEVLKSMRSLDFYTRTQVTREAINRLYEAVPGVKGTWKKKVPNKGLLSVLGKSNLQFAGMSIAANISIDGLHLTLPTTRQIIANHHMQSISFASGGDTDTTDYVAYVAKDPVNLRACHILECCEGLAQNVINTIGQAFELRFKQYLHNPPKLITPLERMTGSEESAWGEEEESSEHNYYNSIPGKQPPVGGVVDSRQRHVQPSSSIGATQVSRLPSKDRAPGFRSVTLFCWVGSGNDGYLRPYGKASWEDHMYVNTQCLDKWDCNGKRTRVCLHGASVDTKESPEKDIFDMRPFEDALKLHEAGGLRRAGRAGGLSGGGAAKLPGGGVGGEEERLRREPWYHGKIDRKDAERLLEADGDFLVRHSISSHGQYVLTGIHNSQPKHLLLVDPEGMVRTKDLLFDSISHLINYHFENELPIVAAESEVCLRQAIRRKV</sequence>
<feature type="region of interest" description="Disordered" evidence="3">
    <location>
        <begin position="432"/>
        <end position="455"/>
    </location>
</feature>
<keyword evidence="1 2" id="KW-0727">SH2 domain</keyword>
<dbReference type="InterPro" id="IPR006020">
    <property type="entry name" value="PTB/PI_dom"/>
</dbReference>
<keyword evidence="7" id="KW-1185">Reference proteome</keyword>
<dbReference type="Proteomes" id="UP000314986">
    <property type="component" value="Unassembled WGS sequence"/>
</dbReference>
<dbReference type="SUPFAM" id="SSF50729">
    <property type="entry name" value="PH domain-like"/>
    <property type="match status" value="1"/>
</dbReference>
<evidence type="ECO:0000256" key="1">
    <source>
        <dbReference type="ARBA" id="ARBA00022999"/>
    </source>
</evidence>
<proteinExistence type="predicted"/>
<dbReference type="InterPro" id="IPR011993">
    <property type="entry name" value="PH-like_dom_sf"/>
</dbReference>
<organism evidence="6 7">
    <name type="scientific">Callorhinchus milii</name>
    <name type="common">Ghost shark</name>
    <dbReference type="NCBI Taxonomy" id="7868"/>
    <lineage>
        <taxon>Eukaryota</taxon>
        <taxon>Metazoa</taxon>
        <taxon>Chordata</taxon>
        <taxon>Craniata</taxon>
        <taxon>Vertebrata</taxon>
        <taxon>Chondrichthyes</taxon>
        <taxon>Holocephali</taxon>
        <taxon>Chimaeriformes</taxon>
        <taxon>Callorhinchidae</taxon>
        <taxon>Callorhinchus</taxon>
    </lineage>
</organism>
<dbReference type="SMART" id="SM00252">
    <property type="entry name" value="SH2"/>
    <property type="match status" value="1"/>
</dbReference>
<feature type="compositionally biased region" description="Basic and acidic residues" evidence="3">
    <location>
        <begin position="1"/>
        <end position="16"/>
    </location>
</feature>
<evidence type="ECO:0000259" key="5">
    <source>
        <dbReference type="PROSITE" id="PS50001"/>
    </source>
</evidence>
<dbReference type="GeneTree" id="ENSGT00950000182870"/>
<dbReference type="Pfam" id="PF00640">
    <property type="entry name" value="PID"/>
    <property type="match status" value="1"/>
</dbReference>
<accession>A0A4W3H7M1</accession>
<dbReference type="InterPro" id="IPR000980">
    <property type="entry name" value="SH2"/>
</dbReference>
<dbReference type="InterPro" id="IPR051235">
    <property type="entry name" value="CEP152/SHC-Transforming"/>
</dbReference>
<reference evidence="7" key="2">
    <citation type="journal article" date="2007" name="PLoS Biol.">
        <title>Survey sequencing and comparative analysis of the elephant shark (Callorhinchus milii) genome.</title>
        <authorList>
            <person name="Venkatesh B."/>
            <person name="Kirkness E.F."/>
            <person name="Loh Y.H."/>
            <person name="Halpern A.L."/>
            <person name="Lee A.P."/>
            <person name="Johnson J."/>
            <person name="Dandona N."/>
            <person name="Viswanathan L.D."/>
            <person name="Tay A."/>
            <person name="Venter J.C."/>
            <person name="Strausberg R.L."/>
            <person name="Brenner S."/>
        </authorList>
    </citation>
    <scope>NUCLEOTIDE SEQUENCE [LARGE SCALE GENOMIC DNA]</scope>
</reference>
<feature type="compositionally biased region" description="Gly residues" evidence="3">
    <location>
        <begin position="432"/>
        <end position="450"/>
    </location>
</feature>
<reference evidence="6" key="4">
    <citation type="submission" date="2025-08" db="UniProtKB">
        <authorList>
            <consortium name="Ensembl"/>
        </authorList>
    </citation>
    <scope>IDENTIFICATION</scope>
</reference>
<dbReference type="InterPro" id="IPR006019">
    <property type="entry name" value="PID_Shc-like"/>
</dbReference>
<protein>
    <submittedName>
        <fullName evidence="6">SHC (Src homology 2 domain containing) transforming protein 2</fullName>
    </submittedName>
</protein>
<evidence type="ECO:0000313" key="6">
    <source>
        <dbReference type="Ensembl" id="ENSCMIP00000011736.1"/>
    </source>
</evidence>
<name>A0A4W3H7M1_CALMI</name>
<dbReference type="Ensembl" id="ENSCMIT00000012021.1">
    <property type="protein sequence ID" value="ENSCMIP00000011736.1"/>
    <property type="gene ID" value="ENSCMIG00000006075.1"/>
</dbReference>
<evidence type="ECO:0000256" key="3">
    <source>
        <dbReference type="SAM" id="MobiDB-lite"/>
    </source>
</evidence>
<reference evidence="6" key="5">
    <citation type="submission" date="2025-09" db="UniProtKB">
        <authorList>
            <consortium name="Ensembl"/>
        </authorList>
    </citation>
    <scope>IDENTIFICATION</scope>
</reference>
<evidence type="ECO:0000256" key="2">
    <source>
        <dbReference type="PROSITE-ProRule" id="PRU00191"/>
    </source>
</evidence>
<dbReference type="GO" id="GO:0005886">
    <property type="term" value="C:plasma membrane"/>
    <property type="evidence" value="ECO:0007669"/>
    <property type="project" value="TreeGrafter"/>
</dbReference>
<dbReference type="OMA" id="GDEWSRK"/>
<dbReference type="PANTHER" id="PTHR10337">
    <property type="entry name" value="SHC TRANSFORMING PROTEIN"/>
    <property type="match status" value="1"/>
</dbReference>
<dbReference type="FunFam" id="2.30.29.30:FF:000036">
    <property type="entry name" value="SHC-transforming protein 1 isoform 3"/>
    <property type="match status" value="1"/>
</dbReference>
<dbReference type="GO" id="GO:0035556">
    <property type="term" value="P:intracellular signal transduction"/>
    <property type="evidence" value="ECO:0007669"/>
    <property type="project" value="InterPro"/>
</dbReference>
<dbReference type="PRINTS" id="PR00629">
    <property type="entry name" value="SHCPIDOMAIN"/>
</dbReference>
<dbReference type="FunFam" id="3.30.505.10:FF:000005">
    <property type="entry name" value="SHC-transforming protein 1 isoform 3"/>
    <property type="match status" value="1"/>
</dbReference>
<evidence type="ECO:0000259" key="4">
    <source>
        <dbReference type="PROSITE" id="PS01179"/>
    </source>
</evidence>
<dbReference type="SUPFAM" id="SSF55550">
    <property type="entry name" value="SH2 domain"/>
    <property type="match status" value="1"/>
</dbReference>
<dbReference type="CDD" id="cd01209">
    <property type="entry name" value="PTB_Shc"/>
    <property type="match status" value="1"/>
</dbReference>
<dbReference type="Gene3D" id="3.30.505.10">
    <property type="entry name" value="SH2 domain"/>
    <property type="match status" value="1"/>
</dbReference>
<gene>
    <name evidence="6" type="primary">LOC103182043</name>
</gene>
<dbReference type="PRINTS" id="PR00401">
    <property type="entry name" value="SH2DOMAIN"/>
</dbReference>
<dbReference type="GO" id="GO:0007169">
    <property type="term" value="P:cell surface receptor protein tyrosine kinase signaling pathway"/>
    <property type="evidence" value="ECO:0007669"/>
    <property type="project" value="TreeGrafter"/>
</dbReference>
<reference evidence="7" key="3">
    <citation type="journal article" date="2014" name="Nature">
        <title>Elephant shark genome provides unique insights into gnathostome evolution.</title>
        <authorList>
            <consortium name="International Elephant Shark Genome Sequencing Consortium"/>
            <person name="Venkatesh B."/>
            <person name="Lee A.P."/>
            <person name="Ravi V."/>
            <person name="Maurya A.K."/>
            <person name="Lian M.M."/>
            <person name="Swann J.B."/>
            <person name="Ohta Y."/>
            <person name="Flajnik M.F."/>
            <person name="Sutoh Y."/>
            <person name="Kasahara M."/>
            <person name="Hoon S."/>
            <person name="Gangu V."/>
            <person name="Roy S.W."/>
            <person name="Irimia M."/>
            <person name="Korzh V."/>
            <person name="Kondrychyn I."/>
            <person name="Lim Z.W."/>
            <person name="Tay B.H."/>
            <person name="Tohari S."/>
            <person name="Kong K.W."/>
            <person name="Ho S."/>
            <person name="Lorente-Galdos B."/>
            <person name="Quilez J."/>
            <person name="Marques-Bonet T."/>
            <person name="Raney B.J."/>
            <person name="Ingham P.W."/>
            <person name="Tay A."/>
            <person name="Hillier L.W."/>
            <person name="Minx P."/>
            <person name="Boehm T."/>
            <person name="Wilson R.K."/>
            <person name="Brenner S."/>
            <person name="Warren W.C."/>
        </authorList>
    </citation>
    <scope>NUCLEOTIDE SEQUENCE [LARGE SCALE GENOMIC DNA]</scope>
</reference>
<dbReference type="InterPro" id="IPR035676">
    <property type="entry name" value="SHC_SH2"/>
</dbReference>
<feature type="domain" description="SH2" evidence="5">
    <location>
        <begin position="461"/>
        <end position="552"/>
    </location>
</feature>
<dbReference type="Pfam" id="PF00017">
    <property type="entry name" value="SH2"/>
    <property type="match status" value="1"/>
</dbReference>
<evidence type="ECO:0000313" key="7">
    <source>
        <dbReference type="Proteomes" id="UP000314986"/>
    </source>
</evidence>
<feature type="domain" description="PID" evidence="4">
    <location>
        <begin position="108"/>
        <end position="290"/>
    </location>
</feature>
<dbReference type="GO" id="GO:0030971">
    <property type="term" value="F:receptor tyrosine kinase binding"/>
    <property type="evidence" value="ECO:0007669"/>
    <property type="project" value="TreeGrafter"/>
</dbReference>
<dbReference type="CDD" id="cd09925">
    <property type="entry name" value="SH2_SHC"/>
    <property type="match status" value="1"/>
</dbReference>
<dbReference type="PROSITE" id="PS01179">
    <property type="entry name" value="PID"/>
    <property type="match status" value="1"/>
</dbReference>
<feature type="region of interest" description="Disordered" evidence="3">
    <location>
        <begin position="1"/>
        <end position="20"/>
    </location>
</feature>
<dbReference type="SMART" id="SM00462">
    <property type="entry name" value="PTB"/>
    <property type="match status" value="1"/>
</dbReference>
<dbReference type="PANTHER" id="PTHR10337:SF5">
    <property type="entry name" value="SHC-TRANSFORMING PROTEIN 2"/>
    <property type="match status" value="1"/>
</dbReference>
<dbReference type="Gene3D" id="2.30.29.30">
    <property type="entry name" value="Pleckstrin-homology domain (PH domain)/Phosphotyrosine-binding domain (PTB)"/>
    <property type="match status" value="1"/>
</dbReference>
<dbReference type="AlphaFoldDB" id="A0A4W3H7M1"/>